<dbReference type="SUPFAM" id="SSF101801">
    <property type="entry name" value="Surface presentation of antigens (SPOA)"/>
    <property type="match status" value="1"/>
</dbReference>
<dbReference type="InterPro" id="IPR036429">
    <property type="entry name" value="SpoA-like_sf"/>
</dbReference>
<proteinExistence type="predicted"/>
<keyword evidence="3" id="KW-1185">Reference proteome</keyword>
<evidence type="ECO:0000313" key="2">
    <source>
        <dbReference type="EMBL" id="PVE46987.1"/>
    </source>
</evidence>
<evidence type="ECO:0000259" key="1">
    <source>
        <dbReference type="Pfam" id="PF01052"/>
    </source>
</evidence>
<dbReference type="AlphaFoldDB" id="A0A2T7UQN3"/>
<name>A0A2T7UQN3_9RHOB</name>
<organism evidence="2 3">
    <name type="scientific">Pararhodobacter aggregans</name>
    <dbReference type="NCBI Taxonomy" id="404875"/>
    <lineage>
        <taxon>Bacteria</taxon>
        <taxon>Pseudomonadati</taxon>
        <taxon>Pseudomonadota</taxon>
        <taxon>Alphaproteobacteria</taxon>
        <taxon>Rhodobacterales</taxon>
        <taxon>Paracoccaceae</taxon>
        <taxon>Pararhodobacter</taxon>
    </lineage>
</organism>
<dbReference type="EMBL" id="QDDR01000006">
    <property type="protein sequence ID" value="PVE46987.1"/>
    <property type="molecule type" value="Genomic_DNA"/>
</dbReference>
<sequence length="298" mass="31014">MGPKAAQTKSRTQKPLINIARLRPSADAYDPEAFVTLLTGAEAPALALMDQEGFGAVIEAMTMGRLAARPTGPRRPTTTDAALLAEVIDATLAGLGAEDPLSGLRCGRPVADHRLLPVILEEIDYDLVALTAVVVSGSVTRPLRLMLALPRPDAAEVVASAEEPARDWSEALNAAVMRAPASLRAELGRVTLPLAEVLALGPGSSLTLPLSNLEEVQLVALDGAVQAVGRLGQTRGMRAVRLTGWPGGLPPSPMLDAAPPGRAMPAAAPLEDEEVAAPDFPMMAAMAPMALDLPEDET</sequence>
<accession>A0A2T7UQN3</accession>
<comment type="caution">
    <text evidence="2">The sequence shown here is derived from an EMBL/GenBank/DDBJ whole genome shotgun (WGS) entry which is preliminary data.</text>
</comment>
<feature type="domain" description="Flagellar motor switch protein FliN-like C-terminal" evidence="1">
    <location>
        <begin position="175"/>
        <end position="245"/>
    </location>
</feature>
<dbReference type="Gene3D" id="2.30.330.10">
    <property type="entry name" value="SpoA-like"/>
    <property type="match status" value="1"/>
</dbReference>
<reference evidence="2 3" key="1">
    <citation type="journal article" date="2011" name="Syst. Appl. Microbiol.">
        <title>Defluviimonas denitrificans gen. nov., sp. nov., and Pararhodobacter aggregans gen. nov., sp. nov., non-phototrophic Rhodobacteraceae from the biofilter of a marine aquaculture.</title>
        <authorList>
            <person name="Foesel B.U."/>
            <person name="Drake H.L."/>
            <person name="Schramm A."/>
        </authorList>
    </citation>
    <scope>NUCLEOTIDE SEQUENCE [LARGE SCALE GENOMIC DNA]</scope>
    <source>
        <strain evidence="2 3">D1-19</strain>
    </source>
</reference>
<dbReference type="Pfam" id="PF01052">
    <property type="entry name" value="FliMN_C"/>
    <property type="match status" value="1"/>
</dbReference>
<dbReference type="Proteomes" id="UP000244810">
    <property type="component" value="Unassembled WGS sequence"/>
</dbReference>
<dbReference type="InterPro" id="IPR001543">
    <property type="entry name" value="FliN-like_C"/>
</dbReference>
<gene>
    <name evidence="2" type="ORF">DDE23_12035</name>
</gene>
<protein>
    <recommendedName>
        <fullName evidence="1">Flagellar motor switch protein FliN-like C-terminal domain-containing protein</fullName>
    </recommendedName>
</protein>
<evidence type="ECO:0000313" key="3">
    <source>
        <dbReference type="Proteomes" id="UP000244810"/>
    </source>
</evidence>